<organism evidence="1 2">
    <name type="scientific">Lactarius akahatsu</name>
    <dbReference type="NCBI Taxonomy" id="416441"/>
    <lineage>
        <taxon>Eukaryota</taxon>
        <taxon>Fungi</taxon>
        <taxon>Dikarya</taxon>
        <taxon>Basidiomycota</taxon>
        <taxon>Agaricomycotina</taxon>
        <taxon>Agaricomycetes</taxon>
        <taxon>Russulales</taxon>
        <taxon>Russulaceae</taxon>
        <taxon>Lactarius</taxon>
    </lineage>
</organism>
<name>A0AAD4LLI0_9AGAM</name>
<evidence type="ECO:0000313" key="2">
    <source>
        <dbReference type="Proteomes" id="UP001201163"/>
    </source>
</evidence>
<dbReference type="Proteomes" id="UP001201163">
    <property type="component" value="Unassembled WGS sequence"/>
</dbReference>
<keyword evidence="2" id="KW-1185">Reference proteome</keyword>
<evidence type="ECO:0000313" key="1">
    <source>
        <dbReference type="EMBL" id="KAH8996736.1"/>
    </source>
</evidence>
<dbReference type="EMBL" id="JAKELL010000008">
    <property type="protein sequence ID" value="KAH8996736.1"/>
    <property type="molecule type" value="Genomic_DNA"/>
</dbReference>
<dbReference type="AlphaFoldDB" id="A0AAD4LLI0"/>
<proteinExistence type="predicted"/>
<gene>
    <name evidence="1" type="ORF">EDB92DRAFT_1841625</name>
</gene>
<accession>A0AAD4LLI0</accession>
<reference evidence="1" key="1">
    <citation type="submission" date="2022-01" db="EMBL/GenBank/DDBJ databases">
        <title>Comparative genomics reveals a dynamic genome evolution in the ectomycorrhizal milk-cap (Lactarius) mushrooms.</title>
        <authorList>
            <consortium name="DOE Joint Genome Institute"/>
            <person name="Lebreton A."/>
            <person name="Tang N."/>
            <person name="Kuo A."/>
            <person name="LaButti K."/>
            <person name="Drula E."/>
            <person name="Barry K."/>
            <person name="Clum A."/>
            <person name="Lipzen A."/>
            <person name="Mousain D."/>
            <person name="Ng V."/>
            <person name="Wang R."/>
            <person name="Wang X."/>
            <person name="Dai Y."/>
            <person name="Henrissat B."/>
            <person name="Grigoriev I.V."/>
            <person name="Guerin-Laguette A."/>
            <person name="Yu F."/>
            <person name="Martin F.M."/>
        </authorList>
    </citation>
    <scope>NUCLEOTIDE SEQUENCE</scope>
    <source>
        <strain evidence="1">QP</strain>
    </source>
</reference>
<sequence>MPCSSEIYICDELVLTLDDNIPTAGKGRGQKSFGHWRELIEGYRVGKYARSRNDATSDLSCYKSVFVGAPLVGRNRDYQTLNLNFAVNVLKFATIIRLLARIISDLPSQVGREMEFMRPMFKECLAKMEELGDEK</sequence>
<comment type="caution">
    <text evidence="1">The sequence shown here is derived from an EMBL/GenBank/DDBJ whole genome shotgun (WGS) entry which is preliminary data.</text>
</comment>
<protein>
    <submittedName>
        <fullName evidence="1">Uncharacterized protein</fullName>
    </submittedName>
</protein>